<feature type="domain" description="Reverse transcriptase/retrotransposon-derived protein RNase H-like" evidence="7">
    <location>
        <begin position="700"/>
        <end position="747"/>
    </location>
</feature>
<comment type="caution">
    <text evidence="8">The sequence shown here is derived from an EMBL/GenBank/DDBJ whole genome shotgun (WGS) entry which is preliminary data.</text>
</comment>
<sequence length="751" mass="87069">MEKPALGWLLHWPSTTRSEEHTWGIFREHVLQHFEASNYQAVLHEKFQRLKQTADIESYNETPETLSDAMDLAVKYEVTSHFIDDARDLQVLQETKKLNNLIVKHGKPFKEKSFRGKGRFKSKTDTKRTEGFTSTVLRYGKISVDDKTISTRRILLDCGATTIYVPKRLVNVHLLETKKFEDKNIRVKLEDNQIVETKLEVVPIEIEISGLGEIYKCVAVVYATPDEFDCILGIPFFEDMHPQTDWRVIASGFRRSAEAKGLSAKRPDSRRGTALETDVTFAVRFARGTVQKCCKMQQYTGQDSIVEKMFTMGVVDEIGVQTKYITRKKLKKFRRIKTKSIEEPDVMLVLSNETIKRVARTLQRQDQPASVVTAKAQRYLETDWESFQDNPSFNLLMEYKDNVFRPELPEGLPEKREIEHRIDMKDPNLAMYRQQWRQSPEQQGEIVRWVIDMVKKKLIRPSISPHAAPTFCVRKPVGWRIVHDYRYLNSNTVRQSIPMTPKEDIVDVMAGSYWLSTMDLMSAYYKVRMREDDIKFTAFQASNGLWEYLVLPMGVCNAPATMHRLTSKIVRDLKSTKSFYDDIYIFTKSRRIEDHLDALRETLDILRENKLYVKLSKCVFCAEEILSLGDFVGRNGVRMDPDKVQIIKDWPVPRTQEELHGFLGLTGYVQRFCPEYATLTAAMFALLKKKNKRNAKVHFNDELLKNFKELKRRLCNPSVPHLPDFSQPMHLRTDACKFAVGGVLFQVVNGV</sequence>
<keyword evidence="9" id="KW-1185">Reference proteome</keyword>
<dbReference type="InterPro" id="IPR000477">
    <property type="entry name" value="RT_dom"/>
</dbReference>
<keyword evidence="1" id="KW-0808">Transferase</keyword>
<evidence type="ECO:0000259" key="7">
    <source>
        <dbReference type="Pfam" id="PF17919"/>
    </source>
</evidence>
<protein>
    <submittedName>
        <fullName evidence="8">Polyprotein</fullName>
    </submittedName>
</protein>
<evidence type="ECO:0000256" key="1">
    <source>
        <dbReference type="ARBA" id="ARBA00022679"/>
    </source>
</evidence>
<dbReference type="PANTHER" id="PTHR37984:SF5">
    <property type="entry name" value="PROTEIN NYNRIN-LIKE"/>
    <property type="match status" value="1"/>
</dbReference>
<evidence type="ECO:0000313" key="8">
    <source>
        <dbReference type="EMBL" id="POM59800.1"/>
    </source>
</evidence>
<reference evidence="8 9" key="1">
    <citation type="journal article" date="2017" name="Genome Biol. Evol.">
        <title>Phytophthora megakarya and P. palmivora, closely related causal agents of cacao black pod rot, underwent increases in genome sizes and gene numbers by different mechanisms.</title>
        <authorList>
            <person name="Ali S.S."/>
            <person name="Shao J."/>
            <person name="Lary D.J."/>
            <person name="Kronmiller B."/>
            <person name="Shen D."/>
            <person name="Strem M.D."/>
            <person name="Amoako-Attah I."/>
            <person name="Akrofi A.Y."/>
            <person name="Begoude B.A."/>
            <person name="Ten Hoopen G.M."/>
            <person name="Coulibaly K."/>
            <person name="Kebe B.I."/>
            <person name="Melnick R.L."/>
            <person name="Guiltinan M.J."/>
            <person name="Tyler B.M."/>
            <person name="Meinhardt L.W."/>
            <person name="Bailey B.A."/>
        </authorList>
    </citation>
    <scope>NUCLEOTIDE SEQUENCE [LARGE SCALE GENOMIC DNA]</scope>
    <source>
        <strain evidence="9">sbr112.9</strain>
    </source>
</reference>
<accession>A0A2P4X2P2</accession>
<dbReference type="Pfam" id="PF17919">
    <property type="entry name" value="RT_RNaseH_2"/>
    <property type="match status" value="1"/>
</dbReference>
<gene>
    <name evidence="8" type="ORF">PHPALM_31415</name>
</gene>
<dbReference type="InterPro" id="IPR041577">
    <property type="entry name" value="RT_RNaseH_2"/>
</dbReference>
<evidence type="ECO:0000256" key="5">
    <source>
        <dbReference type="ARBA" id="ARBA00023268"/>
    </source>
</evidence>
<dbReference type="Gene3D" id="3.10.10.10">
    <property type="entry name" value="HIV Type 1 Reverse Transcriptase, subunit A, domain 1"/>
    <property type="match status" value="1"/>
</dbReference>
<keyword evidence="4" id="KW-0378">Hydrolase</keyword>
<dbReference type="InterPro" id="IPR021109">
    <property type="entry name" value="Peptidase_aspartic_dom_sf"/>
</dbReference>
<dbReference type="CDD" id="cd01647">
    <property type="entry name" value="RT_LTR"/>
    <property type="match status" value="1"/>
</dbReference>
<feature type="domain" description="Reverse transcriptase" evidence="6">
    <location>
        <begin position="476"/>
        <end position="629"/>
    </location>
</feature>
<dbReference type="InterPro" id="IPR050951">
    <property type="entry name" value="Retrovirus_Pol_polyprotein"/>
</dbReference>
<dbReference type="EMBL" id="NCKW01017018">
    <property type="protein sequence ID" value="POM59800.1"/>
    <property type="molecule type" value="Genomic_DNA"/>
</dbReference>
<keyword evidence="2" id="KW-0548">Nucleotidyltransferase</keyword>
<dbReference type="PANTHER" id="PTHR37984">
    <property type="entry name" value="PROTEIN CBG26694"/>
    <property type="match status" value="1"/>
</dbReference>
<dbReference type="Proteomes" id="UP000237271">
    <property type="component" value="Unassembled WGS sequence"/>
</dbReference>
<dbReference type="GO" id="GO:0016779">
    <property type="term" value="F:nucleotidyltransferase activity"/>
    <property type="evidence" value="ECO:0007669"/>
    <property type="project" value="UniProtKB-KW"/>
</dbReference>
<evidence type="ECO:0000256" key="2">
    <source>
        <dbReference type="ARBA" id="ARBA00022695"/>
    </source>
</evidence>
<evidence type="ECO:0000259" key="6">
    <source>
        <dbReference type="Pfam" id="PF00078"/>
    </source>
</evidence>
<evidence type="ECO:0000256" key="4">
    <source>
        <dbReference type="ARBA" id="ARBA00022759"/>
    </source>
</evidence>
<dbReference type="Gene3D" id="2.40.70.10">
    <property type="entry name" value="Acid Proteases"/>
    <property type="match status" value="1"/>
</dbReference>
<dbReference type="InterPro" id="IPR043128">
    <property type="entry name" value="Rev_trsase/Diguanyl_cyclase"/>
</dbReference>
<keyword evidence="3" id="KW-0540">Nuclease</keyword>
<dbReference type="Gene3D" id="3.30.70.270">
    <property type="match status" value="2"/>
</dbReference>
<keyword evidence="4" id="KW-0255">Endonuclease</keyword>
<proteinExistence type="predicted"/>
<evidence type="ECO:0000256" key="3">
    <source>
        <dbReference type="ARBA" id="ARBA00022722"/>
    </source>
</evidence>
<name>A0A2P4X2P2_9STRA</name>
<dbReference type="CDD" id="cd00303">
    <property type="entry name" value="retropepsin_like"/>
    <property type="match status" value="1"/>
</dbReference>
<dbReference type="InterPro" id="IPR043502">
    <property type="entry name" value="DNA/RNA_pol_sf"/>
</dbReference>
<organism evidence="8 9">
    <name type="scientific">Phytophthora palmivora</name>
    <dbReference type="NCBI Taxonomy" id="4796"/>
    <lineage>
        <taxon>Eukaryota</taxon>
        <taxon>Sar</taxon>
        <taxon>Stramenopiles</taxon>
        <taxon>Oomycota</taxon>
        <taxon>Peronosporomycetes</taxon>
        <taxon>Peronosporales</taxon>
        <taxon>Peronosporaceae</taxon>
        <taxon>Phytophthora</taxon>
    </lineage>
</organism>
<dbReference type="FunFam" id="3.30.70.270:FF:000020">
    <property type="entry name" value="Transposon Tf2-6 polyprotein-like Protein"/>
    <property type="match status" value="1"/>
</dbReference>
<dbReference type="Pfam" id="PF00078">
    <property type="entry name" value="RVT_1"/>
    <property type="match status" value="1"/>
</dbReference>
<dbReference type="GO" id="GO:0004519">
    <property type="term" value="F:endonuclease activity"/>
    <property type="evidence" value="ECO:0007669"/>
    <property type="project" value="UniProtKB-KW"/>
</dbReference>
<keyword evidence="5" id="KW-0511">Multifunctional enzyme</keyword>
<evidence type="ECO:0000313" key="9">
    <source>
        <dbReference type="Proteomes" id="UP000237271"/>
    </source>
</evidence>
<dbReference type="SUPFAM" id="SSF56672">
    <property type="entry name" value="DNA/RNA polymerases"/>
    <property type="match status" value="1"/>
</dbReference>
<dbReference type="AlphaFoldDB" id="A0A2P4X2P2"/>